<sequence length="143" mass="16112">MPSIGVIQRMKIATALFASACAIAPNAIAMNAHAMDARIRSQLAKLDPQTRLEQRCDMEAMDRIKAAGKGYQPDKVIAYSFGDPKTIGNKLKTEGAVFRSKGEWYRLAFKCETSDDHFDVTAFKYRIGDMVPRDDWDAHYLYD</sequence>
<gene>
    <name evidence="2" type="ORF">SAMN05892877_101371</name>
</gene>
<keyword evidence="1" id="KW-0732">Signal</keyword>
<evidence type="ECO:0000313" key="2">
    <source>
        <dbReference type="EMBL" id="SOC35468.1"/>
    </source>
</evidence>
<dbReference type="Pfam" id="PF06059">
    <property type="entry name" value="DUF930"/>
    <property type="match status" value="1"/>
</dbReference>
<proteinExistence type="predicted"/>
<protein>
    <submittedName>
        <fullName evidence="2">Uncharacterized protein DUF930</fullName>
    </submittedName>
</protein>
<dbReference type="EMBL" id="OBQD01000001">
    <property type="protein sequence ID" value="SOC35468.1"/>
    <property type="molecule type" value="Genomic_DNA"/>
</dbReference>
<name>A0A285U212_9HYPH</name>
<keyword evidence="3" id="KW-1185">Reference proteome</keyword>
<accession>A0A285U212</accession>
<evidence type="ECO:0000313" key="3">
    <source>
        <dbReference type="Proteomes" id="UP000219167"/>
    </source>
</evidence>
<dbReference type="Proteomes" id="UP000219167">
    <property type="component" value="Unassembled WGS sequence"/>
</dbReference>
<feature type="signal peptide" evidence="1">
    <location>
        <begin position="1"/>
        <end position="34"/>
    </location>
</feature>
<dbReference type="InterPro" id="IPR009273">
    <property type="entry name" value="DUF930"/>
</dbReference>
<dbReference type="AlphaFoldDB" id="A0A285U212"/>
<evidence type="ECO:0000256" key="1">
    <source>
        <dbReference type="SAM" id="SignalP"/>
    </source>
</evidence>
<organism evidence="2 3">
    <name type="scientific">Rhizobium subbaraonis</name>
    <dbReference type="NCBI Taxonomy" id="908946"/>
    <lineage>
        <taxon>Bacteria</taxon>
        <taxon>Pseudomonadati</taxon>
        <taxon>Pseudomonadota</taxon>
        <taxon>Alphaproteobacteria</taxon>
        <taxon>Hyphomicrobiales</taxon>
        <taxon>Rhizobiaceae</taxon>
        <taxon>Rhizobium/Agrobacterium group</taxon>
        <taxon>Rhizobium</taxon>
    </lineage>
</organism>
<feature type="chain" id="PRO_5012831953" evidence="1">
    <location>
        <begin position="35"/>
        <end position="143"/>
    </location>
</feature>
<reference evidence="2 3" key="1">
    <citation type="submission" date="2017-08" db="EMBL/GenBank/DDBJ databases">
        <authorList>
            <person name="de Groot N.N."/>
        </authorList>
    </citation>
    <scope>NUCLEOTIDE SEQUENCE [LARGE SCALE GENOMIC DNA]</scope>
    <source>
        <strain evidence="2 3">JC85</strain>
    </source>
</reference>